<dbReference type="RefSeq" id="WP_155041768.1">
    <property type="nucleotide sequence ID" value="NZ_JBHGCD010000023.1"/>
</dbReference>
<evidence type="ECO:0000259" key="5">
    <source>
        <dbReference type="Pfam" id="PF00557"/>
    </source>
</evidence>
<keyword evidence="2" id="KW-0479">Metal-binding</keyword>
<gene>
    <name evidence="8" type="ORF">GL300_21675</name>
</gene>
<reference evidence="8 9" key="1">
    <citation type="submission" date="2019-11" db="EMBL/GenBank/DDBJ databases">
        <authorList>
            <person name="Dong K."/>
        </authorList>
    </citation>
    <scope>NUCLEOTIDE SEQUENCE [LARGE SCALE GENOMIC DNA]</scope>
    <source>
        <strain evidence="8 9">NBRC 112902</strain>
    </source>
</reference>
<dbReference type="GO" id="GO:0046872">
    <property type="term" value="F:metal ion binding"/>
    <property type="evidence" value="ECO:0007669"/>
    <property type="project" value="UniProtKB-KW"/>
</dbReference>
<dbReference type="InterPro" id="IPR036005">
    <property type="entry name" value="Creatinase/aminopeptidase-like"/>
</dbReference>
<dbReference type="Proteomes" id="UP000449846">
    <property type="component" value="Unassembled WGS sequence"/>
</dbReference>
<dbReference type="InterPro" id="IPR000587">
    <property type="entry name" value="Creatinase_N"/>
</dbReference>
<dbReference type="Pfam" id="PF00557">
    <property type="entry name" value="Peptidase_M24"/>
    <property type="match status" value="1"/>
</dbReference>
<dbReference type="InterPro" id="IPR029149">
    <property type="entry name" value="Creatin/AminoP/Spt16_N"/>
</dbReference>
<feature type="domain" description="Peptidase M24 C-terminal" evidence="7">
    <location>
        <begin position="513"/>
        <end position="573"/>
    </location>
</feature>
<dbReference type="Gene3D" id="3.90.230.10">
    <property type="entry name" value="Creatinase/methionine aminopeptidase superfamily"/>
    <property type="match status" value="1"/>
</dbReference>
<dbReference type="GO" id="GO:0070006">
    <property type="term" value="F:metalloaminopeptidase activity"/>
    <property type="evidence" value="ECO:0007669"/>
    <property type="project" value="InterPro"/>
</dbReference>
<keyword evidence="3" id="KW-0378">Hydrolase</keyword>
<dbReference type="PANTHER" id="PTHR43763:SF6">
    <property type="entry name" value="XAA-PRO AMINOPEPTIDASE 1"/>
    <property type="match status" value="1"/>
</dbReference>
<dbReference type="InterPro" id="IPR032416">
    <property type="entry name" value="Peptidase_M24_C"/>
</dbReference>
<keyword evidence="4" id="KW-0464">Manganese</keyword>
<comment type="similarity">
    <text evidence="1">Belongs to the peptidase M24B family.</text>
</comment>
<dbReference type="CDD" id="cd01085">
    <property type="entry name" value="APP"/>
    <property type="match status" value="1"/>
</dbReference>
<dbReference type="SUPFAM" id="SSF55920">
    <property type="entry name" value="Creatinase/aminopeptidase"/>
    <property type="match status" value="1"/>
</dbReference>
<organism evidence="8 9">
    <name type="scientific">Paracoccus litorisediminis</name>
    <dbReference type="NCBI Taxonomy" id="2006130"/>
    <lineage>
        <taxon>Bacteria</taxon>
        <taxon>Pseudomonadati</taxon>
        <taxon>Pseudomonadota</taxon>
        <taxon>Alphaproteobacteria</taxon>
        <taxon>Rhodobacterales</taxon>
        <taxon>Paracoccaceae</taxon>
        <taxon>Paracoccus</taxon>
    </lineage>
</organism>
<dbReference type="SUPFAM" id="SSF53092">
    <property type="entry name" value="Creatinase/prolidase N-terminal domain"/>
    <property type="match status" value="1"/>
</dbReference>
<evidence type="ECO:0000259" key="7">
    <source>
        <dbReference type="Pfam" id="PF16188"/>
    </source>
</evidence>
<dbReference type="Pfam" id="PF16189">
    <property type="entry name" value="Creatinase_N_2"/>
    <property type="match status" value="1"/>
</dbReference>
<feature type="domain" description="Peptidase M24" evidence="5">
    <location>
        <begin position="298"/>
        <end position="506"/>
    </location>
</feature>
<evidence type="ECO:0000259" key="6">
    <source>
        <dbReference type="Pfam" id="PF01321"/>
    </source>
</evidence>
<dbReference type="EMBL" id="WMIG01000020">
    <property type="protein sequence ID" value="MTH61816.1"/>
    <property type="molecule type" value="Genomic_DNA"/>
</dbReference>
<evidence type="ECO:0000313" key="9">
    <source>
        <dbReference type="Proteomes" id="UP000449846"/>
    </source>
</evidence>
<comment type="caution">
    <text evidence="8">The sequence shown here is derived from an EMBL/GenBank/DDBJ whole genome shotgun (WGS) entry which is preliminary data.</text>
</comment>
<sequence length="581" mass="63014">MLRGELARLGLDGLILTTSDAFQNEEAPDHDRVIRWLTGFTGSLAHALVTPDRAVFLVDGRYTIQAAKQVNGKLWQHGHFHETPLAQWVAGLGTGLRIGYDPMTWTVTQAETLRARAHGVTLVPVADPLAAIWLDRPAMPQAPIREMPLSEAGRSTSDKLEWLRGELSRLGVDTWVETRPDNIAWLFNRRGGDVAMNPLALSFAIIGKDAAEWFIDPAKLVIPAPEGVTPRAFEGFLPALAALSGRVAYDAFFTPDAVPVALVQGRAVPAPTTGLITLEKSKKTPEELAGFYRAHLDDAVALAKFGQWLEAEMPVRSASNQPIDEWEVSQILAGFRAASPGYQEPSFATIAASGGNAALCHYAPATTGSATLTPDQILLCDSGGQYDCGTTDVTRTFAFSPVADDIRRISTAVLKGFIALSVARFPVGTFAHSLDALARVPLWQLGLDYDHGTGHDVGHNLLVHEHPHRLAKPGNPVGLVAGNIMTIEPGYYQEGRWGIRIENQVELVEDGPGFLCFKPMTLVPIDLSLFDLAALTDAERAWIDAYHAEVRQKVAPLLQGEVVDWLIRHTAPIADAATPDQ</sequence>
<dbReference type="OrthoDB" id="9806388at2"/>
<dbReference type="GO" id="GO:0005737">
    <property type="term" value="C:cytoplasm"/>
    <property type="evidence" value="ECO:0007669"/>
    <property type="project" value="UniProtKB-ARBA"/>
</dbReference>
<proteinExistence type="inferred from homology"/>
<dbReference type="InterPro" id="IPR050422">
    <property type="entry name" value="X-Pro_aminopeptidase_P"/>
</dbReference>
<evidence type="ECO:0000256" key="3">
    <source>
        <dbReference type="ARBA" id="ARBA00022801"/>
    </source>
</evidence>
<evidence type="ECO:0000313" key="8">
    <source>
        <dbReference type="EMBL" id="MTH61816.1"/>
    </source>
</evidence>
<dbReference type="AlphaFoldDB" id="A0A844HPN4"/>
<dbReference type="Gene3D" id="3.40.350.10">
    <property type="entry name" value="Creatinase/prolidase N-terminal domain"/>
    <property type="match status" value="2"/>
</dbReference>
<name>A0A844HPN4_9RHOB</name>
<keyword evidence="9" id="KW-1185">Reference proteome</keyword>
<dbReference type="Pfam" id="PF01321">
    <property type="entry name" value="Creatinase_N"/>
    <property type="match status" value="1"/>
</dbReference>
<dbReference type="Pfam" id="PF16188">
    <property type="entry name" value="Peptidase_M24_C"/>
    <property type="match status" value="1"/>
</dbReference>
<dbReference type="PANTHER" id="PTHR43763">
    <property type="entry name" value="XAA-PRO AMINOPEPTIDASE 1"/>
    <property type="match status" value="1"/>
</dbReference>
<protein>
    <submittedName>
        <fullName evidence="8">M24 family metallopeptidase</fullName>
    </submittedName>
</protein>
<accession>A0A844HPN4</accession>
<evidence type="ECO:0000256" key="1">
    <source>
        <dbReference type="ARBA" id="ARBA00008766"/>
    </source>
</evidence>
<dbReference type="FunFam" id="3.90.230.10:FF:000007">
    <property type="entry name" value="Xaa-Pro aminopeptidase P"/>
    <property type="match status" value="1"/>
</dbReference>
<dbReference type="InterPro" id="IPR000994">
    <property type="entry name" value="Pept_M24"/>
</dbReference>
<feature type="domain" description="Creatinase N-terminal" evidence="6">
    <location>
        <begin position="2"/>
        <end position="129"/>
    </location>
</feature>
<evidence type="ECO:0000256" key="2">
    <source>
        <dbReference type="ARBA" id="ARBA00022723"/>
    </source>
</evidence>
<evidence type="ECO:0000256" key="4">
    <source>
        <dbReference type="ARBA" id="ARBA00023211"/>
    </source>
</evidence>
<dbReference type="InterPro" id="IPR033740">
    <property type="entry name" value="Pept_M24B"/>
</dbReference>